<keyword evidence="5" id="KW-0411">Iron-sulfur</keyword>
<evidence type="ECO:0000256" key="4">
    <source>
        <dbReference type="ARBA" id="ARBA00023004"/>
    </source>
</evidence>
<feature type="domain" description="4Fe-4S ferredoxin-type" evidence="6">
    <location>
        <begin position="41"/>
        <end position="71"/>
    </location>
</feature>
<dbReference type="GO" id="GO:0051536">
    <property type="term" value="F:iron-sulfur cluster binding"/>
    <property type="evidence" value="ECO:0007669"/>
    <property type="project" value="UniProtKB-KW"/>
</dbReference>
<dbReference type="AlphaFoldDB" id="A0A1L8D405"/>
<keyword evidence="3" id="KW-0560">Oxidoreductase</keyword>
<name>A0A1L8D405_9THEO</name>
<dbReference type="InterPro" id="IPR017896">
    <property type="entry name" value="4Fe4S_Fe-S-bd"/>
</dbReference>
<dbReference type="GO" id="GO:0046872">
    <property type="term" value="F:metal ion binding"/>
    <property type="evidence" value="ECO:0007669"/>
    <property type="project" value="UniProtKB-KW"/>
</dbReference>
<dbReference type="OrthoDB" id="430408at2"/>
<gene>
    <name evidence="7" type="ORF">ciss_17770</name>
</gene>
<evidence type="ECO:0000256" key="5">
    <source>
        <dbReference type="ARBA" id="ARBA00023014"/>
    </source>
</evidence>
<dbReference type="Pfam" id="PF04432">
    <property type="entry name" value="FrhB_FdhB_C"/>
    <property type="match status" value="1"/>
</dbReference>
<evidence type="ECO:0000256" key="3">
    <source>
        <dbReference type="ARBA" id="ARBA00023002"/>
    </source>
</evidence>
<dbReference type="PROSITE" id="PS00198">
    <property type="entry name" value="4FE4S_FER_1"/>
    <property type="match status" value="2"/>
</dbReference>
<dbReference type="SUPFAM" id="SSF54862">
    <property type="entry name" value="4Fe-4S ferredoxins"/>
    <property type="match status" value="1"/>
</dbReference>
<evidence type="ECO:0000313" key="7">
    <source>
        <dbReference type="EMBL" id="GAV25844.1"/>
    </source>
</evidence>
<dbReference type="Proteomes" id="UP000187338">
    <property type="component" value="Unassembled WGS sequence"/>
</dbReference>
<evidence type="ECO:0000256" key="2">
    <source>
        <dbReference type="ARBA" id="ARBA00022723"/>
    </source>
</evidence>
<comment type="caution">
    <text evidence="7">The sequence shown here is derived from an EMBL/GenBank/DDBJ whole genome shotgun (WGS) entry which is preliminary data.</text>
</comment>
<keyword evidence="2" id="KW-0479">Metal-binding</keyword>
<dbReference type="STRING" id="661089.ciss_17770"/>
<dbReference type="PROSITE" id="PS51379">
    <property type="entry name" value="4FE4S_FER_2"/>
    <property type="match status" value="2"/>
</dbReference>
<evidence type="ECO:0000313" key="8">
    <source>
        <dbReference type="Proteomes" id="UP000187338"/>
    </source>
</evidence>
<proteinExistence type="predicted"/>
<dbReference type="PANTHER" id="PTHR31332:SF6">
    <property type="entry name" value="FORMATE DEHYDROGENASE SUBUNIT BETA"/>
    <property type="match status" value="1"/>
</dbReference>
<dbReference type="Pfam" id="PF04422">
    <property type="entry name" value="FrhB_FdhB_N"/>
    <property type="match status" value="1"/>
</dbReference>
<dbReference type="InterPro" id="IPR007525">
    <property type="entry name" value="FrhB_FdhB_C"/>
</dbReference>
<dbReference type="RefSeq" id="WP_075866054.1">
    <property type="nucleotide sequence ID" value="NZ_BDJL01000093.1"/>
</dbReference>
<protein>
    <submittedName>
        <fullName evidence="7">Coenzyme F420 hydrogenase</fullName>
    </submittedName>
</protein>
<dbReference type="PANTHER" id="PTHR31332">
    <property type="entry name" value="7-HYDROXYMETHYL CHLOROPHYLL A REDUCTASE, CHLOROPLASTIC"/>
    <property type="match status" value="1"/>
</dbReference>
<comment type="cofactor">
    <cofactor evidence="1">
        <name>FAD</name>
        <dbReference type="ChEBI" id="CHEBI:57692"/>
    </cofactor>
</comment>
<reference evidence="8" key="1">
    <citation type="submission" date="2016-12" db="EMBL/GenBank/DDBJ databases">
        <title>Draft Genome Sequences od Carboxydothermus pertinax and islandicus, Hydrogenogenic Carboxydotrophic Bacteria.</title>
        <authorList>
            <person name="Fukuyama Y."/>
            <person name="Ohmae K."/>
            <person name="Yoneda Y."/>
            <person name="Yoshida T."/>
            <person name="Sako Y."/>
        </authorList>
    </citation>
    <scope>NUCLEOTIDE SEQUENCE [LARGE SCALE GENOMIC DNA]</scope>
    <source>
        <strain evidence="8">SET</strain>
    </source>
</reference>
<keyword evidence="4" id="KW-0408">Iron</keyword>
<evidence type="ECO:0000259" key="6">
    <source>
        <dbReference type="PROSITE" id="PS51379"/>
    </source>
</evidence>
<sequence length="400" mass="44925">MKTGFSQLENLVIRRGLCTGCGSCVGVCPNGALEMTRVYSEPMPVCRDKCSECGICFRICPGSDVPLLELERYFSGRNRKSTLADLGVYRGSYVGYAGDEVIRKNGASGGVVTALLVHALEKGIIDCAIVAGFNKEKPWLTEARLAKSKNEIIDAAQSKYAVVPVNMLFREAVKRGCQRLGLVGLPCHIHAVRKMQYYGLPGDIAEKIKLTIGLFCASQFYFEGTRHILVEWCGIDNLEEIANLEYRGGEWPGHFVVKRHDGETITIDRHRYVYHMLMPNYKRDRCEMCIDWSSELADISVGDYWASPMIGVNFSGSSALLVRSLVGEELIKSAVEEKVLYLEALEPEKLCSSVGFEMKKHGAAFRLVQRQQFGWPTPNYHMKVDYTPFFRDFHMAPEKE</sequence>
<keyword evidence="8" id="KW-1185">Reference proteome</keyword>
<dbReference type="InterPro" id="IPR007516">
    <property type="entry name" value="Co_F420_Hydgase/DH_bsu_N"/>
</dbReference>
<accession>A0A1L8D405</accession>
<dbReference type="InterPro" id="IPR045220">
    <property type="entry name" value="FRHB/FDHB/HCAR-like"/>
</dbReference>
<dbReference type="InterPro" id="IPR017900">
    <property type="entry name" value="4Fe4S_Fe_S_CS"/>
</dbReference>
<organism evidence="7 8">
    <name type="scientific">Carboxydothermus islandicus</name>
    <dbReference type="NCBI Taxonomy" id="661089"/>
    <lineage>
        <taxon>Bacteria</taxon>
        <taxon>Bacillati</taxon>
        <taxon>Bacillota</taxon>
        <taxon>Clostridia</taxon>
        <taxon>Thermoanaerobacterales</taxon>
        <taxon>Thermoanaerobacteraceae</taxon>
        <taxon>Carboxydothermus</taxon>
    </lineage>
</organism>
<evidence type="ECO:0000256" key="1">
    <source>
        <dbReference type="ARBA" id="ARBA00001974"/>
    </source>
</evidence>
<dbReference type="Gene3D" id="3.30.70.20">
    <property type="match status" value="1"/>
</dbReference>
<dbReference type="GO" id="GO:0052592">
    <property type="term" value="F:oxidoreductase activity, acting on CH or CH2 groups, with an iron-sulfur protein as acceptor"/>
    <property type="evidence" value="ECO:0007669"/>
    <property type="project" value="TreeGrafter"/>
</dbReference>
<feature type="domain" description="4Fe-4S ferredoxin-type" evidence="6">
    <location>
        <begin position="9"/>
        <end position="38"/>
    </location>
</feature>
<dbReference type="Pfam" id="PF00037">
    <property type="entry name" value="Fer4"/>
    <property type="match status" value="1"/>
</dbReference>
<dbReference type="EMBL" id="BDJL01000093">
    <property type="protein sequence ID" value="GAV25844.1"/>
    <property type="molecule type" value="Genomic_DNA"/>
</dbReference>